<dbReference type="PATRIC" id="fig|679936.5.peg.3683"/>
<dbReference type="Gene3D" id="3.40.50.620">
    <property type="entry name" value="HUPs"/>
    <property type="match status" value="1"/>
</dbReference>
<keyword evidence="5" id="KW-0547">Nucleotide-binding</keyword>
<feature type="domain" description="Sulphate adenylyltransferase catalytic" evidence="11">
    <location>
        <begin position="153"/>
        <end position="357"/>
    </location>
</feature>
<dbReference type="EMBL" id="CP003180">
    <property type="protein sequence ID" value="AEW06995.1"/>
    <property type="molecule type" value="Genomic_DNA"/>
</dbReference>
<proteinExistence type="inferred from homology"/>
<keyword evidence="13" id="KW-0614">Plasmid</keyword>
<dbReference type="HOGENOM" id="CLU_022950_1_1_9"/>
<dbReference type="SUPFAM" id="SSF52374">
    <property type="entry name" value="Nucleotidylyl transferase"/>
    <property type="match status" value="1"/>
</dbReference>
<dbReference type="Pfam" id="PF01747">
    <property type="entry name" value="ATP-sulfurylase"/>
    <property type="match status" value="1"/>
</dbReference>
<evidence type="ECO:0000256" key="1">
    <source>
        <dbReference type="ARBA" id="ARBA00005048"/>
    </source>
</evidence>
<evidence type="ECO:0000256" key="8">
    <source>
        <dbReference type="ARBA" id="ARBA00037980"/>
    </source>
</evidence>
<keyword evidence="4 13" id="KW-0548">Nucleotidyltransferase</keyword>
<comment type="catalytic activity">
    <reaction evidence="10">
        <text>sulfate + ATP + H(+) = adenosine 5'-phosphosulfate + diphosphate</text>
        <dbReference type="Rhea" id="RHEA:18133"/>
        <dbReference type="ChEBI" id="CHEBI:15378"/>
        <dbReference type="ChEBI" id="CHEBI:16189"/>
        <dbReference type="ChEBI" id="CHEBI:30616"/>
        <dbReference type="ChEBI" id="CHEBI:33019"/>
        <dbReference type="ChEBI" id="CHEBI:58243"/>
        <dbReference type="EC" id="2.7.7.4"/>
    </reaction>
</comment>
<dbReference type="InterPro" id="IPR024951">
    <property type="entry name" value="Sulfurylase_cat_dom"/>
</dbReference>
<dbReference type="Pfam" id="PF14306">
    <property type="entry name" value="PUA_2"/>
    <property type="match status" value="1"/>
</dbReference>
<feature type="domain" description="ATP-sulfurylase PUA-like" evidence="12">
    <location>
        <begin position="15"/>
        <end position="141"/>
    </location>
</feature>
<dbReference type="KEGG" id="sap:Sulac_3564"/>
<evidence type="ECO:0000256" key="10">
    <source>
        <dbReference type="ARBA" id="ARBA00049370"/>
    </source>
</evidence>
<evidence type="ECO:0000256" key="6">
    <source>
        <dbReference type="ARBA" id="ARBA00022840"/>
    </source>
</evidence>
<reference evidence="14" key="1">
    <citation type="submission" date="2011-12" db="EMBL/GenBank/DDBJ databases">
        <title>The complete genome of plasmid of Sulfobacillus acidophilus DSM 10332.</title>
        <authorList>
            <person name="Lucas S."/>
            <person name="Han J."/>
            <person name="Lapidus A."/>
            <person name="Bruce D."/>
            <person name="Goodwin L."/>
            <person name="Pitluck S."/>
            <person name="Peters L."/>
            <person name="Kyrpides N."/>
            <person name="Mavromatis K."/>
            <person name="Ivanova N."/>
            <person name="Mikhailova N."/>
            <person name="Chertkov O."/>
            <person name="Saunders E."/>
            <person name="Detter J.C."/>
            <person name="Tapia R."/>
            <person name="Han C."/>
            <person name="Land M."/>
            <person name="Hauser L."/>
            <person name="Markowitz V."/>
            <person name="Cheng J.-F."/>
            <person name="Hugenholtz P."/>
            <person name="Woyke T."/>
            <person name="Wu D."/>
            <person name="Pukall R."/>
            <person name="Gehrich-Schroeter G."/>
            <person name="Schneider S."/>
            <person name="Klenk H.-P."/>
            <person name="Eisen J.A."/>
        </authorList>
    </citation>
    <scope>NUCLEOTIDE SEQUENCE [LARGE SCALE GENOMIC DNA]</scope>
    <source>
        <strain evidence="14">ATCC 700253 / DSM 10332 / NAL</strain>
        <plasmid evidence="14">pSULAd1</plasmid>
    </source>
</reference>
<dbReference type="InterPro" id="IPR014729">
    <property type="entry name" value="Rossmann-like_a/b/a_fold"/>
</dbReference>
<dbReference type="PANTHER" id="PTHR43509">
    <property type="match status" value="1"/>
</dbReference>
<dbReference type="GO" id="GO:0000103">
    <property type="term" value="P:sulfate assimilation"/>
    <property type="evidence" value="ECO:0007669"/>
    <property type="project" value="InterPro"/>
</dbReference>
<dbReference type="InterPro" id="IPR015947">
    <property type="entry name" value="PUA-like_sf"/>
</dbReference>
<dbReference type="SUPFAM" id="SSF88697">
    <property type="entry name" value="PUA domain-like"/>
    <property type="match status" value="1"/>
</dbReference>
<dbReference type="GO" id="GO:0004781">
    <property type="term" value="F:sulfate adenylyltransferase (ATP) activity"/>
    <property type="evidence" value="ECO:0007669"/>
    <property type="project" value="UniProtKB-EC"/>
</dbReference>
<evidence type="ECO:0000256" key="2">
    <source>
        <dbReference type="ARBA" id="ARBA00012391"/>
    </source>
</evidence>
<dbReference type="PANTHER" id="PTHR43509:SF1">
    <property type="entry name" value="SULFATE ADENYLYLTRANSFERASE"/>
    <property type="match status" value="1"/>
</dbReference>
<reference evidence="13 14" key="2">
    <citation type="journal article" date="2012" name="Stand. Genomic Sci.">
        <title>Complete genome sequence of the moderately thermophilic mineral-sulfide-oxidizing firmicute Sulfobacillus acidophilus type strain (NAL(T)).</title>
        <authorList>
            <person name="Anderson I."/>
            <person name="Chertkov O."/>
            <person name="Chen A."/>
            <person name="Saunders E."/>
            <person name="Lapidus A."/>
            <person name="Nolan M."/>
            <person name="Lucas S."/>
            <person name="Hammon N."/>
            <person name="Deshpande S."/>
            <person name="Cheng J.F."/>
            <person name="Han C."/>
            <person name="Tapia R."/>
            <person name="Goodwin L.A."/>
            <person name="Pitluck S."/>
            <person name="Liolios K."/>
            <person name="Pagani I."/>
            <person name="Ivanova N."/>
            <person name="Mikhailova N."/>
            <person name="Pati A."/>
            <person name="Palaniappan K."/>
            <person name="Land M."/>
            <person name="Pan C."/>
            <person name="Rohde M."/>
            <person name="Pukall R."/>
            <person name="Goker M."/>
            <person name="Detter J.C."/>
            <person name="Woyke T."/>
            <person name="Bristow J."/>
            <person name="Eisen J.A."/>
            <person name="Markowitz V."/>
            <person name="Hugenholtz P."/>
            <person name="Kyrpides N.C."/>
            <person name="Klenk H.P."/>
            <person name="Mavromatis K."/>
        </authorList>
    </citation>
    <scope>NUCLEOTIDE SEQUENCE [LARGE SCALE GENOMIC DNA]</scope>
    <source>
        <strain evidence="14">ATCC 700253 / DSM 10332 / NAL</strain>
        <plasmid evidence="14">pSULAd1</plasmid>
    </source>
</reference>
<geneLocation type="plasmid" evidence="14">
    <name>pSULAd1</name>
</geneLocation>
<accession>G8U1R7</accession>
<dbReference type="InterPro" id="IPR025980">
    <property type="entry name" value="ATP-Sase_PUA-like_dom"/>
</dbReference>
<dbReference type="InterPro" id="IPR002650">
    <property type="entry name" value="Sulphate_adenylyltransferase"/>
</dbReference>
<dbReference type="Proteomes" id="UP000005439">
    <property type="component" value="Plasmid unnamed"/>
</dbReference>
<name>G8U1R7_SULAD</name>
<comment type="similarity">
    <text evidence="8">Belongs to the sulfate adenylyltransferase family.</text>
</comment>
<dbReference type="NCBIfam" id="TIGR00339">
    <property type="entry name" value="sopT"/>
    <property type="match status" value="1"/>
</dbReference>
<evidence type="ECO:0000313" key="13">
    <source>
        <dbReference type="EMBL" id="AEW06995.1"/>
    </source>
</evidence>
<gene>
    <name evidence="13" type="ordered locus">Sulac_3564</name>
</gene>
<evidence type="ECO:0000256" key="4">
    <source>
        <dbReference type="ARBA" id="ARBA00022695"/>
    </source>
</evidence>
<evidence type="ECO:0000259" key="12">
    <source>
        <dbReference type="Pfam" id="PF14306"/>
    </source>
</evidence>
<dbReference type="EC" id="2.7.7.4" evidence="2"/>
<evidence type="ECO:0000313" key="14">
    <source>
        <dbReference type="Proteomes" id="UP000005439"/>
    </source>
</evidence>
<protein>
    <recommendedName>
        <fullName evidence="2">sulfate adenylyltransferase</fullName>
        <ecNumber evidence="2">2.7.7.4</ecNumber>
    </recommendedName>
    <alternativeName>
        <fullName evidence="9">ATP-sulfurylase</fullName>
    </alternativeName>
    <alternativeName>
        <fullName evidence="7">Sulfate adenylate transferase</fullName>
    </alternativeName>
</protein>
<evidence type="ECO:0000259" key="11">
    <source>
        <dbReference type="Pfam" id="PF01747"/>
    </source>
</evidence>
<evidence type="ECO:0000256" key="9">
    <source>
        <dbReference type="ARBA" id="ARBA00041598"/>
    </source>
</evidence>
<dbReference type="NCBIfam" id="NF003166">
    <property type="entry name" value="PRK04149.1"/>
    <property type="match status" value="1"/>
</dbReference>
<evidence type="ECO:0000256" key="3">
    <source>
        <dbReference type="ARBA" id="ARBA00022679"/>
    </source>
</evidence>
<evidence type="ECO:0000256" key="5">
    <source>
        <dbReference type="ARBA" id="ARBA00022741"/>
    </source>
</evidence>
<dbReference type="Gene3D" id="3.10.400.10">
    <property type="entry name" value="Sulfate adenylyltransferase"/>
    <property type="match status" value="1"/>
</dbReference>
<keyword evidence="3 13" id="KW-0808">Transferase</keyword>
<dbReference type="AlphaFoldDB" id="G8U1R7"/>
<evidence type="ECO:0000256" key="7">
    <source>
        <dbReference type="ARBA" id="ARBA00031812"/>
    </source>
</evidence>
<sequence>MRNSSIIVHQGPPTVIRLDRDRTWDAVCLARGVYVPLAGFMGKADYEAVLRTMRLTDGRLWPLPITLPVPDPSWAALKVGDVVELAGAAGFSGLLEVAETFRRNLAAEADFVYGTREPAHPGVNRLLAEPEGAVAGTVTVVRWPARAFPELYWPDEVQSMLQKHRFRSVAFFQTRNPLHRAHEMLLKIALEQVDALVIHPLVGPTKSDDVSASVRMDTYRALIANYFPSHRVFLAVFPAGMRYAGPREALFHAIVRKNYGATHVIVGRDAAGVGAFYPPDAARKLVADYATEIGVTPLTFDAFGYCPRCDGIASARSCPHQSAWVTLSGTELRRRLIGGEPIPATLIRPEIASILQEAYRIPPEEV</sequence>
<comment type="pathway">
    <text evidence="1">Sulfur metabolism; hydrogen sulfide biosynthesis; sulfite from sulfate: step 1/3.</text>
</comment>
<dbReference type="GO" id="GO:0005524">
    <property type="term" value="F:ATP binding"/>
    <property type="evidence" value="ECO:0007669"/>
    <property type="project" value="UniProtKB-KW"/>
</dbReference>
<keyword evidence="6" id="KW-0067">ATP-binding</keyword>
<keyword evidence="14" id="KW-1185">Reference proteome</keyword>
<organism evidence="13 14">
    <name type="scientific">Sulfobacillus acidophilus (strain ATCC 700253 / DSM 10332 / NAL)</name>
    <dbReference type="NCBI Taxonomy" id="679936"/>
    <lineage>
        <taxon>Bacteria</taxon>
        <taxon>Bacillati</taxon>
        <taxon>Bacillota</taxon>
        <taxon>Clostridia</taxon>
        <taxon>Eubacteriales</taxon>
        <taxon>Clostridiales Family XVII. Incertae Sedis</taxon>
        <taxon>Sulfobacillus</taxon>
    </lineage>
</organism>